<feature type="domain" description="Phosphoadenosine phosphosulphate reductase" evidence="4">
    <location>
        <begin position="185"/>
        <end position="220"/>
    </location>
</feature>
<name>A0A1R1PKD2_ZANCU</name>
<dbReference type="AlphaFoldDB" id="A0A1R1PKD2"/>
<dbReference type="GO" id="GO:0004604">
    <property type="term" value="F:phosphoadenylyl-sulfate reductase (thioredoxin) activity"/>
    <property type="evidence" value="ECO:0007669"/>
    <property type="project" value="InterPro"/>
</dbReference>
<evidence type="ECO:0000313" key="5">
    <source>
        <dbReference type="EMBL" id="OMH81430.1"/>
    </source>
</evidence>
<comment type="similarity">
    <text evidence="1">Belongs to the PAPS reductase family. CysH subfamily.</text>
</comment>
<comment type="caution">
    <text evidence="5">The sequence shown here is derived from an EMBL/GenBank/DDBJ whole genome shotgun (WGS) entry which is preliminary data.</text>
</comment>
<dbReference type="GO" id="GO:0005737">
    <property type="term" value="C:cytoplasm"/>
    <property type="evidence" value="ECO:0007669"/>
    <property type="project" value="TreeGrafter"/>
</dbReference>
<reference evidence="6" key="1">
    <citation type="submission" date="2017-01" db="EMBL/GenBank/DDBJ databases">
        <authorList>
            <person name="Wang Y."/>
            <person name="White M."/>
            <person name="Kvist S."/>
            <person name="Moncalvo J.-M."/>
        </authorList>
    </citation>
    <scope>NUCLEOTIDE SEQUENCE [LARGE SCALE GENOMIC DNA]</scope>
    <source>
        <strain evidence="6">COL-18-3</strain>
    </source>
</reference>
<dbReference type="Proteomes" id="UP000188320">
    <property type="component" value="Unassembled WGS sequence"/>
</dbReference>
<dbReference type="Pfam" id="PF01507">
    <property type="entry name" value="PAPS_reduct"/>
    <property type="match status" value="2"/>
</dbReference>
<dbReference type="PANTHER" id="PTHR46509:SF1">
    <property type="entry name" value="PHOSPHOADENOSINE PHOSPHOSULFATE REDUCTASE"/>
    <property type="match status" value="1"/>
</dbReference>
<dbReference type="OrthoDB" id="7869097at2759"/>
<evidence type="ECO:0000259" key="4">
    <source>
        <dbReference type="Pfam" id="PF01507"/>
    </source>
</evidence>
<dbReference type="InterPro" id="IPR014729">
    <property type="entry name" value="Rossmann-like_a/b/a_fold"/>
</dbReference>
<organism evidence="5 6">
    <name type="scientific">Zancudomyces culisetae</name>
    <name type="common">Gut fungus</name>
    <name type="synonym">Smittium culisetae</name>
    <dbReference type="NCBI Taxonomy" id="1213189"/>
    <lineage>
        <taxon>Eukaryota</taxon>
        <taxon>Fungi</taxon>
        <taxon>Fungi incertae sedis</taxon>
        <taxon>Zoopagomycota</taxon>
        <taxon>Kickxellomycotina</taxon>
        <taxon>Harpellomycetes</taxon>
        <taxon>Harpellales</taxon>
        <taxon>Legeriomycetaceae</taxon>
        <taxon>Zancudomyces</taxon>
    </lineage>
</organism>
<dbReference type="SUPFAM" id="SSF52402">
    <property type="entry name" value="Adenine nucleotide alpha hydrolases-like"/>
    <property type="match status" value="1"/>
</dbReference>
<proteinExistence type="inferred from homology"/>
<protein>
    <submittedName>
        <fullName evidence="5">Phosphoadenosine phosphosulfate reductase</fullName>
    </submittedName>
</protein>
<dbReference type="Gene3D" id="3.40.50.620">
    <property type="entry name" value="HUPs"/>
    <property type="match status" value="1"/>
</dbReference>
<dbReference type="PANTHER" id="PTHR46509">
    <property type="entry name" value="PHOSPHOADENOSINE PHOSPHOSULFATE REDUCTASE"/>
    <property type="match status" value="1"/>
</dbReference>
<evidence type="ECO:0000256" key="3">
    <source>
        <dbReference type="ARBA" id="ARBA00024327"/>
    </source>
</evidence>
<dbReference type="PIRSF" id="PIRSF000857">
    <property type="entry name" value="PAPS_reductase"/>
    <property type="match status" value="1"/>
</dbReference>
<evidence type="ECO:0000256" key="1">
    <source>
        <dbReference type="ARBA" id="ARBA00009732"/>
    </source>
</evidence>
<evidence type="ECO:0000256" key="2">
    <source>
        <dbReference type="ARBA" id="ARBA00023002"/>
    </source>
</evidence>
<comment type="pathway">
    <text evidence="3">Sulfur metabolism; hydrogen sulfide biosynthesis; sulfite from sulfate.</text>
</comment>
<dbReference type="EMBL" id="LSSK01000900">
    <property type="protein sequence ID" value="OMH81430.1"/>
    <property type="molecule type" value="Genomic_DNA"/>
</dbReference>
<feature type="domain" description="Phosphoadenosine phosphosulphate reductase" evidence="4">
    <location>
        <begin position="6"/>
        <end position="162"/>
    </location>
</feature>
<dbReference type="InterPro" id="IPR002500">
    <property type="entry name" value="PAPS_reduct_dom"/>
</dbReference>
<keyword evidence="6" id="KW-1185">Reference proteome</keyword>
<dbReference type="InterPro" id="IPR004511">
    <property type="entry name" value="PAPS/APS_Rdtase"/>
</dbReference>
<accession>A0A1R1PKD2</accession>
<dbReference type="GO" id="GO:0019379">
    <property type="term" value="P:sulfate assimilation, phosphoadenylyl sulfate reduction by phosphoadenylyl-sulfate reductase (thioredoxin)"/>
    <property type="evidence" value="ECO:0007669"/>
    <property type="project" value="InterPro"/>
</dbReference>
<evidence type="ECO:0000313" key="6">
    <source>
        <dbReference type="Proteomes" id="UP000188320"/>
    </source>
</evidence>
<gene>
    <name evidence="5" type="ORF">AX774_g5106</name>
</gene>
<sequence>MMNKIGNVITDMLYGLNAKVPIIFIDTLHHFDETLQVSRDLKNKYAVELHEYRPKGANTRQEFEQLYGKELWVNDPDSYDYLVKVEPAIRAYNELNPDCVITGRRRSQGGERKSLNIIEIKEVENIRIGNENEQNADANANANTGVDSVRYVVKLNPLATKVSTSVQPAELTLPNAGSSDGADGWTFAKIKSYLKAYQVPYNKLLDNGYKSIGDYHSTQPVGDLEDERSGRWKGSEKSECGLHKDYFLMKKAFRERNIQKQKQQVE</sequence>
<keyword evidence="2" id="KW-0560">Oxidoreductase</keyword>